<evidence type="ECO:0000256" key="9">
    <source>
        <dbReference type="ARBA" id="ARBA00023065"/>
    </source>
</evidence>
<feature type="domain" description="Cation/H+ exchanger transmembrane" evidence="16">
    <location>
        <begin position="255"/>
        <end position="416"/>
    </location>
</feature>
<keyword evidence="6 15" id="KW-1133">Transmembrane helix</keyword>
<dbReference type="PANTHER" id="PTHR10110:SF191">
    <property type="entry name" value="SODIUM_HYDROGEN EXCHANGER 8"/>
    <property type="match status" value="1"/>
</dbReference>
<dbReference type="Pfam" id="PF00999">
    <property type="entry name" value="Na_H_Exchanger"/>
    <property type="match status" value="2"/>
</dbReference>
<dbReference type="InterPro" id="IPR006153">
    <property type="entry name" value="Cation/H_exchanger_TM"/>
</dbReference>
<comment type="caution">
    <text evidence="17">The sequence shown here is derived from an EMBL/GenBank/DDBJ whole genome shotgun (WGS) entry which is preliminary data.</text>
</comment>
<comment type="similarity">
    <text evidence="2">Belongs to the monovalent cation:proton antiporter 1 (CPA1) transporter (TC 2.A.36) family.</text>
</comment>
<feature type="transmembrane region" description="Helical" evidence="15">
    <location>
        <begin position="279"/>
        <end position="297"/>
    </location>
</feature>
<dbReference type="InterPro" id="IPR004709">
    <property type="entry name" value="NaH_exchanger"/>
</dbReference>
<name>A0A1A6GHL5_NEOLE</name>
<evidence type="ECO:0000256" key="10">
    <source>
        <dbReference type="ARBA" id="ARBA00023136"/>
    </source>
</evidence>
<dbReference type="OrthoDB" id="196264at2759"/>
<evidence type="ECO:0000256" key="3">
    <source>
        <dbReference type="ARBA" id="ARBA00022448"/>
    </source>
</evidence>
<evidence type="ECO:0000256" key="5">
    <source>
        <dbReference type="ARBA" id="ARBA00022692"/>
    </source>
</evidence>
<dbReference type="GO" id="GO:0015386">
    <property type="term" value="F:potassium:proton antiporter activity"/>
    <property type="evidence" value="ECO:0007669"/>
    <property type="project" value="TreeGrafter"/>
</dbReference>
<keyword evidence="7" id="KW-0333">Golgi apparatus</keyword>
<comment type="subcellular location">
    <subcellularLocation>
        <location evidence="1">Golgi apparatus membrane</location>
        <topology evidence="1">Multi-pass membrane protein</topology>
    </subcellularLocation>
</comment>
<evidence type="ECO:0000256" key="2">
    <source>
        <dbReference type="ARBA" id="ARBA00007367"/>
    </source>
</evidence>
<dbReference type="Proteomes" id="UP000092124">
    <property type="component" value="Unassembled WGS sequence"/>
</dbReference>
<dbReference type="STRING" id="56216.A0A1A6GHL5"/>
<evidence type="ECO:0000256" key="1">
    <source>
        <dbReference type="ARBA" id="ARBA00004653"/>
    </source>
</evidence>
<evidence type="ECO:0000256" key="12">
    <source>
        <dbReference type="ARBA" id="ARBA00040570"/>
    </source>
</evidence>
<feature type="domain" description="Cation/H+ exchanger transmembrane" evidence="16">
    <location>
        <begin position="63"/>
        <end position="230"/>
    </location>
</feature>
<reference evidence="17 18" key="1">
    <citation type="submission" date="2016-06" db="EMBL/GenBank/DDBJ databases">
        <title>The Draft Genome Sequence and Annotation of the Desert Woodrat Neotoma lepida.</title>
        <authorList>
            <person name="Campbell M."/>
            <person name="Oakeson K.F."/>
            <person name="Yandell M."/>
            <person name="Halpert J.R."/>
            <person name="Dearing D."/>
        </authorList>
    </citation>
    <scope>NUCLEOTIDE SEQUENCE [LARGE SCALE GENOMIC DNA]</scope>
    <source>
        <strain evidence="17">417</strain>
        <tissue evidence="17">Liver</tissue>
    </source>
</reference>
<evidence type="ECO:0000256" key="4">
    <source>
        <dbReference type="ARBA" id="ARBA00022449"/>
    </source>
</evidence>
<keyword evidence="9" id="KW-0406">Ion transport</keyword>
<evidence type="ECO:0000256" key="13">
    <source>
        <dbReference type="ARBA" id="ARBA00042291"/>
    </source>
</evidence>
<dbReference type="InterPro" id="IPR018422">
    <property type="entry name" value="Cation/H_exchanger_CPA1"/>
</dbReference>
<dbReference type="PRINTS" id="PR01084">
    <property type="entry name" value="NAHEXCHNGR"/>
</dbReference>
<accession>A0A1A6GHL5</accession>
<evidence type="ECO:0000313" key="17">
    <source>
        <dbReference type="EMBL" id="OBS65349.1"/>
    </source>
</evidence>
<evidence type="ECO:0000259" key="16">
    <source>
        <dbReference type="Pfam" id="PF00999"/>
    </source>
</evidence>
<dbReference type="GO" id="GO:0015385">
    <property type="term" value="F:sodium:proton antiporter activity"/>
    <property type="evidence" value="ECO:0007669"/>
    <property type="project" value="InterPro"/>
</dbReference>
<evidence type="ECO:0000256" key="14">
    <source>
        <dbReference type="ARBA" id="ARBA00042692"/>
    </source>
</evidence>
<keyword evidence="18" id="KW-1185">Reference proteome</keyword>
<dbReference type="AlphaFoldDB" id="A0A1A6GHL5"/>
<keyword evidence="11" id="KW-0739">Sodium transport</keyword>
<dbReference type="Gene3D" id="6.10.140.1330">
    <property type="match status" value="1"/>
</dbReference>
<feature type="transmembrane region" description="Helical" evidence="15">
    <location>
        <begin position="117"/>
        <end position="134"/>
    </location>
</feature>
<keyword evidence="3" id="KW-0813">Transport</keyword>
<dbReference type="GO" id="GO:0000139">
    <property type="term" value="C:Golgi membrane"/>
    <property type="evidence" value="ECO:0007669"/>
    <property type="project" value="UniProtKB-SubCell"/>
</dbReference>
<gene>
    <name evidence="17" type="ORF">A6R68_06118</name>
</gene>
<keyword evidence="10 15" id="KW-0472">Membrane</keyword>
<keyword evidence="8" id="KW-0915">Sodium</keyword>
<dbReference type="PANTHER" id="PTHR10110">
    <property type="entry name" value="SODIUM/HYDROGEN EXCHANGER"/>
    <property type="match status" value="1"/>
</dbReference>
<feature type="transmembrane region" description="Helical" evidence="15">
    <location>
        <begin position="54"/>
        <end position="72"/>
    </location>
</feature>
<evidence type="ECO:0000256" key="15">
    <source>
        <dbReference type="SAM" id="Phobius"/>
    </source>
</evidence>
<organism evidence="17 18">
    <name type="scientific">Neotoma lepida</name>
    <name type="common">Desert woodrat</name>
    <dbReference type="NCBI Taxonomy" id="56216"/>
    <lineage>
        <taxon>Eukaryota</taxon>
        <taxon>Metazoa</taxon>
        <taxon>Chordata</taxon>
        <taxon>Craniata</taxon>
        <taxon>Vertebrata</taxon>
        <taxon>Euteleostomi</taxon>
        <taxon>Mammalia</taxon>
        <taxon>Eutheria</taxon>
        <taxon>Euarchontoglires</taxon>
        <taxon>Glires</taxon>
        <taxon>Rodentia</taxon>
        <taxon>Myomorpha</taxon>
        <taxon>Muroidea</taxon>
        <taxon>Cricetidae</taxon>
        <taxon>Neotominae</taxon>
        <taxon>Neotoma</taxon>
    </lineage>
</organism>
<proteinExistence type="inferred from homology"/>
<sequence length="500" mass="56481">MRFSNTTHESFNFTLHTTLGVTTKLVLPTPAKPILPVQTGEQAQQEEQSSGMTIFFSLLVLAICIILVHLLIRYRLHFLPESVAVVSLGILMGAVIKIIEFKKLANWKEEEMFRPNMFFLLLLPPIIFESGYSLHKGNFFQNIGSITLFAVFGTAISAFVVGGGIYFLGQADVISKLNMTDSFAFGSLISAVDPVATIAIFNALHVDPVLNMLVFGESILNDAVSIVLTKSDKKTYVGCQWVANILTGPRHIDLRRTPSLEFGMMIIFAYLPYGLAEGISLSGIMAILFSGIVMSHYTHHNLSPVTQILMQQTLRTVAFLCETCVFAFLGLSIFSFPHKFEISFVIWCIVLVLFGRAVNIFPLSYLLNFFRDHKITPKMMFIMWFSGLRGAIPYALSLHLGLEPMEKRQLIGTTTIGNAIESEHLSELTEEEYEAHYIRKQDLKGFMWLDAKYLNPFFTRRLTQEDLHHGRIQMKSLTNKWYEEVRQGPSGSEDDEQELF</sequence>
<keyword evidence="4" id="KW-0050">Antiport</keyword>
<evidence type="ECO:0000256" key="11">
    <source>
        <dbReference type="ARBA" id="ARBA00023201"/>
    </source>
</evidence>
<evidence type="ECO:0000256" key="6">
    <source>
        <dbReference type="ARBA" id="ARBA00022989"/>
    </source>
</evidence>
<evidence type="ECO:0000256" key="8">
    <source>
        <dbReference type="ARBA" id="ARBA00023053"/>
    </source>
</evidence>
<dbReference type="GO" id="GO:0051453">
    <property type="term" value="P:regulation of intracellular pH"/>
    <property type="evidence" value="ECO:0007669"/>
    <property type="project" value="TreeGrafter"/>
</dbReference>
<feature type="transmembrane region" description="Helical" evidence="15">
    <location>
        <begin position="379"/>
        <end position="402"/>
    </location>
</feature>
<dbReference type="EMBL" id="LZPO01096790">
    <property type="protein sequence ID" value="OBS65349.1"/>
    <property type="molecule type" value="Genomic_DNA"/>
</dbReference>
<evidence type="ECO:0000313" key="18">
    <source>
        <dbReference type="Proteomes" id="UP000092124"/>
    </source>
</evidence>
<feature type="transmembrane region" description="Helical" evidence="15">
    <location>
        <begin position="78"/>
        <end position="96"/>
    </location>
</feature>
<feature type="transmembrane region" description="Helical" evidence="15">
    <location>
        <begin position="342"/>
        <end position="367"/>
    </location>
</feature>
<protein>
    <recommendedName>
        <fullName evidence="12">Sodium/hydrogen exchanger 8</fullName>
    </recommendedName>
    <alternativeName>
        <fullName evidence="13">Na(+)/H(+) exchanger 8</fullName>
    </alternativeName>
    <alternativeName>
        <fullName evidence="14">Solute carrier family 9 member 8</fullName>
    </alternativeName>
</protein>
<feature type="transmembrane region" description="Helical" evidence="15">
    <location>
        <begin position="146"/>
        <end position="169"/>
    </location>
</feature>
<evidence type="ECO:0000256" key="7">
    <source>
        <dbReference type="ARBA" id="ARBA00023034"/>
    </source>
</evidence>
<keyword evidence="5 15" id="KW-0812">Transmembrane</keyword>
<feature type="transmembrane region" description="Helical" evidence="15">
    <location>
        <begin position="317"/>
        <end position="336"/>
    </location>
</feature>